<dbReference type="Proteomes" id="UP000799424">
    <property type="component" value="Unassembled WGS sequence"/>
</dbReference>
<evidence type="ECO:0000313" key="8">
    <source>
        <dbReference type="EMBL" id="KAF2821128.1"/>
    </source>
</evidence>
<evidence type="ECO:0000256" key="3">
    <source>
        <dbReference type="ARBA" id="ARBA00022989"/>
    </source>
</evidence>
<evidence type="ECO:0000313" key="9">
    <source>
        <dbReference type="Proteomes" id="UP000799424"/>
    </source>
</evidence>
<reference evidence="8" key="1">
    <citation type="journal article" date="2020" name="Stud. Mycol.">
        <title>101 Dothideomycetes genomes: a test case for predicting lifestyles and emergence of pathogens.</title>
        <authorList>
            <person name="Haridas S."/>
            <person name="Albert R."/>
            <person name="Binder M."/>
            <person name="Bloem J."/>
            <person name="Labutti K."/>
            <person name="Salamov A."/>
            <person name="Andreopoulos B."/>
            <person name="Baker S."/>
            <person name="Barry K."/>
            <person name="Bills G."/>
            <person name="Bluhm B."/>
            <person name="Cannon C."/>
            <person name="Castanera R."/>
            <person name="Culley D."/>
            <person name="Daum C."/>
            <person name="Ezra D."/>
            <person name="Gonzalez J."/>
            <person name="Henrissat B."/>
            <person name="Kuo A."/>
            <person name="Liang C."/>
            <person name="Lipzen A."/>
            <person name="Lutzoni F."/>
            <person name="Magnuson J."/>
            <person name="Mondo S."/>
            <person name="Nolan M."/>
            <person name="Ohm R."/>
            <person name="Pangilinan J."/>
            <person name="Park H.-J."/>
            <person name="Ramirez L."/>
            <person name="Alfaro M."/>
            <person name="Sun H."/>
            <person name="Tritt A."/>
            <person name="Yoshinaga Y."/>
            <person name="Zwiers L.-H."/>
            <person name="Turgeon B."/>
            <person name="Goodwin S."/>
            <person name="Spatafora J."/>
            <person name="Crous P."/>
            <person name="Grigoriev I."/>
        </authorList>
    </citation>
    <scope>NUCLEOTIDE SEQUENCE</scope>
    <source>
        <strain evidence="8">CBS 113818</strain>
    </source>
</reference>
<keyword evidence="4 6" id="KW-0472">Membrane</keyword>
<dbReference type="PANTHER" id="PTHR15549">
    <property type="entry name" value="PAIRED IMMUNOGLOBULIN-LIKE TYPE 2 RECEPTOR"/>
    <property type="match status" value="1"/>
</dbReference>
<organism evidence="8 9">
    <name type="scientific">Ophiobolus disseminans</name>
    <dbReference type="NCBI Taxonomy" id="1469910"/>
    <lineage>
        <taxon>Eukaryota</taxon>
        <taxon>Fungi</taxon>
        <taxon>Dikarya</taxon>
        <taxon>Ascomycota</taxon>
        <taxon>Pezizomycotina</taxon>
        <taxon>Dothideomycetes</taxon>
        <taxon>Pleosporomycetidae</taxon>
        <taxon>Pleosporales</taxon>
        <taxon>Pleosporineae</taxon>
        <taxon>Phaeosphaeriaceae</taxon>
        <taxon>Ophiobolus</taxon>
    </lineage>
</organism>
<evidence type="ECO:0000256" key="6">
    <source>
        <dbReference type="SAM" id="Phobius"/>
    </source>
</evidence>
<feature type="region of interest" description="Disordered" evidence="5">
    <location>
        <begin position="474"/>
        <end position="493"/>
    </location>
</feature>
<keyword evidence="7" id="KW-0732">Signal</keyword>
<comment type="subcellular location">
    <subcellularLocation>
        <location evidence="1">Membrane</location>
        <topology evidence="1">Single-pass membrane protein</topology>
    </subcellularLocation>
</comment>
<keyword evidence="9" id="KW-1185">Reference proteome</keyword>
<feature type="signal peptide" evidence="7">
    <location>
        <begin position="1"/>
        <end position="24"/>
    </location>
</feature>
<evidence type="ECO:0000256" key="2">
    <source>
        <dbReference type="ARBA" id="ARBA00022692"/>
    </source>
</evidence>
<dbReference type="EMBL" id="MU006238">
    <property type="protein sequence ID" value="KAF2821128.1"/>
    <property type="molecule type" value="Genomic_DNA"/>
</dbReference>
<evidence type="ECO:0000256" key="4">
    <source>
        <dbReference type="ARBA" id="ARBA00023136"/>
    </source>
</evidence>
<feature type="chain" id="PRO_5025429938" evidence="7">
    <location>
        <begin position="25"/>
        <end position="572"/>
    </location>
</feature>
<dbReference type="GO" id="GO:0071944">
    <property type="term" value="C:cell periphery"/>
    <property type="evidence" value="ECO:0007669"/>
    <property type="project" value="UniProtKB-ARBA"/>
</dbReference>
<feature type="region of interest" description="Disordered" evidence="5">
    <location>
        <begin position="409"/>
        <end position="430"/>
    </location>
</feature>
<dbReference type="InterPro" id="IPR051694">
    <property type="entry name" value="Immunoregulatory_rcpt-like"/>
</dbReference>
<feature type="region of interest" description="Disordered" evidence="5">
    <location>
        <begin position="512"/>
        <end position="572"/>
    </location>
</feature>
<dbReference type="AlphaFoldDB" id="A0A6A6ZJR8"/>
<feature type="region of interest" description="Disordered" evidence="5">
    <location>
        <begin position="350"/>
        <end position="371"/>
    </location>
</feature>
<evidence type="ECO:0000256" key="1">
    <source>
        <dbReference type="ARBA" id="ARBA00004167"/>
    </source>
</evidence>
<accession>A0A6A6ZJR8</accession>
<name>A0A6A6ZJR8_9PLEO</name>
<keyword evidence="2 6" id="KW-0812">Transmembrane</keyword>
<gene>
    <name evidence="8" type="ORF">CC86DRAFT_109555</name>
</gene>
<keyword evidence="3 6" id="KW-1133">Transmembrane helix</keyword>
<feature type="compositionally biased region" description="Polar residues" evidence="5">
    <location>
        <begin position="417"/>
        <end position="426"/>
    </location>
</feature>
<dbReference type="GO" id="GO:0016020">
    <property type="term" value="C:membrane"/>
    <property type="evidence" value="ECO:0007669"/>
    <property type="project" value="UniProtKB-SubCell"/>
</dbReference>
<sequence length="572" mass="59471">MRSFATCTVPAMWCAILAFSSVTAANIQPGISDAEDISACGTAAHEASDRASLDYVAFGKPQLQEPILGISGISRIRHELKLDKRQAACGGTCPTGYGCCDNNGKCCKRNDPLDYRCYPTNCCPLGMSVDCGAICCPTGTICPKDGTMNCPSATITRGVLATVYSSTTYTSGVTYTSRDVAVFTRTETSVITSTITSAATATDIITITISSLRAGRRAGAIATPAASSVAHHEDSLPSATNHAMTGIFMPSPTPNVEEKIVAAACPRGLPANAADLFRPKLLKRQQVQVTRTTTTGTTTIWSLATITTTTTTRISSSSEITTTTTSTKTTVLSAGTTIKSTTTVNIARIGNVTPGPVSPSPTPTDPVVISSPSTGLSTGAKAGIGGGIGVAAAIILVLAFLLFKKRKNRSDDHADPTINQPVSTSPPYNPAMAAVPTTTYYGNDTTKSMRSSSVVSPPYSAVGYPPSSPTLFSPAHSPGPIYEAPSEGRTTPYNYPPPSEHGNARPYVYQPVAPQGEPGIGSPESGYNHGHSWGHGHEHEMYSGPPPQELGHGTPAMGYAQPQPQAGAGYGR</sequence>
<proteinExistence type="predicted"/>
<protein>
    <submittedName>
        <fullName evidence="8">Uncharacterized protein</fullName>
    </submittedName>
</protein>
<feature type="transmembrane region" description="Helical" evidence="6">
    <location>
        <begin position="382"/>
        <end position="403"/>
    </location>
</feature>
<evidence type="ECO:0000256" key="7">
    <source>
        <dbReference type="SAM" id="SignalP"/>
    </source>
</evidence>
<evidence type="ECO:0000256" key="5">
    <source>
        <dbReference type="SAM" id="MobiDB-lite"/>
    </source>
</evidence>